<keyword evidence="5" id="KW-0378">Hydrolase</keyword>
<reference evidence="5 6" key="1">
    <citation type="journal article" date="2020" name="Microorganisms">
        <title>Osmotic Adaptation and Compatible Solute Biosynthesis of Phototrophic Bacteria as Revealed from Genome Analyses.</title>
        <authorList>
            <person name="Imhoff J.F."/>
            <person name="Rahn T."/>
            <person name="Kunzel S."/>
            <person name="Keller A."/>
            <person name="Neulinger S.C."/>
        </authorList>
    </citation>
    <scope>NUCLEOTIDE SEQUENCE [LARGE SCALE GENOMIC DNA]</scope>
    <source>
        <strain evidence="5 6">DSM 15116</strain>
    </source>
</reference>
<comment type="similarity">
    <text evidence="1">Belongs to the peptidase U62 family.</text>
</comment>
<keyword evidence="5" id="KW-0482">Metalloprotease</keyword>
<dbReference type="RefSeq" id="WP_200257795.1">
    <property type="nucleotide sequence ID" value="NZ_NRSH01000049.1"/>
</dbReference>
<dbReference type="Pfam" id="PF19289">
    <property type="entry name" value="PmbA_TldD_3rd"/>
    <property type="match status" value="1"/>
</dbReference>
<dbReference type="SUPFAM" id="SSF111283">
    <property type="entry name" value="Putative modulator of DNA gyrase, PmbA/TldD"/>
    <property type="match status" value="1"/>
</dbReference>
<organism evidence="5 6">
    <name type="scientific">Halorhodospira neutriphila</name>
    <dbReference type="NCBI Taxonomy" id="168379"/>
    <lineage>
        <taxon>Bacteria</taxon>
        <taxon>Pseudomonadati</taxon>
        <taxon>Pseudomonadota</taxon>
        <taxon>Gammaproteobacteria</taxon>
        <taxon>Chromatiales</taxon>
        <taxon>Ectothiorhodospiraceae</taxon>
        <taxon>Halorhodospira</taxon>
    </lineage>
</organism>
<dbReference type="InterPro" id="IPR035068">
    <property type="entry name" value="TldD/PmbA_N"/>
</dbReference>
<dbReference type="Gene3D" id="3.30.2290.10">
    <property type="entry name" value="PmbA/TldD superfamily"/>
    <property type="match status" value="1"/>
</dbReference>
<keyword evidence="5" id="KW-0645">Protease</keyword>
<dbReference type="NCBIfam" id="NF008268">
    <property type="entry name" value="PRK11040.1"/>
    <property type="match status" value="1"/>
</dbReference>
<keyword evidence="6" id="KW-1185">Reference proteome</keyword>
<feature type="domain" description="Metalloprotease TldD/E C-terminal" evidence="3">
    <location>
        <begin position="243"/>
        <end position="451"/>
    </location>
</feature>
<dbReference type="GO" id="GO:0008237">
    <property type="term" value="F:metallopeptidase activity"/>
    <property type="evidence" value="ECO:0007669"/>
    <property type="project" value="UniProtKB-KW"/>
</dbReference>
<dbReference type="PANTHER" id="PTHR43421:SF1">
    <property type="entry name" value="METALLOPROTEASE PMBA"/>
    <property type="match status" value="1"/>
</dbReference>
<evidence type="ECO:0000313" key="5">
    <source>
        <dbReference type="EMBL" id="MBK1726534.1"/>
    </source>
</evidence>
<dbReference type="InterPro" id="IPR045570">
    <property type="entry name" value="Metalloprtase-TldD/E_cen_dom"/>
</dbReference>
<dbReference type="Pfam" id="PF19290">
    <property type="entry name" value="PmbA_TldD_2nd"/>
    <property type="match status" value="1"/>
</dbReference>
<dbReference type="Proteomes" id="UP000738126">
    <property type="component" value="Unassembled WGS sequence"/>
</dbReference>
<name>A0ABS1E8E0_9GAMM</name>
<proteinExistence type="inferred from homology"/>
<comment type="caution">
    <text evidence="5">The sequence shown here is derived from an EMBL/GenBank/DDBJ whole genome shotgun (WGS) entry which is preliminary data.</text>
</comment>
<dbReference type="EMBL" id="NRSH01000049">
    <property type="protein sequence ID" value="MBK1726534.1"/>
    <property type="molecule type" value="Genomic_DNA"/>
</dbReference>
<feature type="domain" description="Metalloprotease TldD/E central" evidence="4">
    <location>
        <begin position="129"/>
        <end position="236"/>
    </location>
</feature>
<dbReference type="Pfam" id="PF01523">
    <property type="entry name" value="PmbA_TldD_1st"/>
    <property type="match status" value="1"/>
</dbReference>
<evidence type="ECO:0000256" key="1">
    <source>
        <dbReference type="ARBA" id="ARBA00005836"/>
    </source>
</evidence>
<sequence>MAQSTEAQSHNDLPEAAELERLVGLALDRARQAGADTAEAGVSADTGLSVNVRKGEVDTLEHHRNRSLGVTVYLGGRKGSASSGDLSEAAVAEAVEAACAFARHTSEDPANGLAPAERMAAEVPELDLYHPWPLSAEDAVALARECEAAATAADRRIRNTEGAGVSVHSGLSTYGNTHGFLASVPESRHGINCVAVAGEGEGMQRDFWYTVARSPEELEDARRVGQRAAEHAVARLGAESVATERVPVLFRAPVARGLIGHLVAAVRGGALYRRASFLVDSLGERLMPAWLRLEERPHIPRGLGSAGFDGEGVATADSPLIADGVLQRYVLDAYSARRLGLETTGNAGGVHNLELSAGEADLEGLLRRMGRGLVVTELMGQGVNLVTGDYSRGAAGFWVEGGAIQRPVEEVTIAGSLRGILGGIQAVGSDVDRRGNIRTGSILVDEMTVAGQ</sequence>
<evidence type="ECO:0000259" key="3">
    <source>
        <dbReference type="Pfam" id="PF19289"/>
    </source>
</evidence>
<evidence type="ECO:0000313" key="6">
    <source>
        <dbReference type="Proteomes" id="UP000738126"/>
    </source>
</evidence>
<accession>A0ABS1E8E0</accession>
<dbReference type="InterPro" id="IPR047657">
    <property type="entry name" value="PmbA"/>
</dbReference>
<dbReference type="InterPro" id="IPR045569">
    <property type="entry name" value="Metalloprtase-TldD/E_C"/>
</dbReference>
<dbReference type="InterPro" id="IPR002510">
    <property type="entry name" value="Metalloprtase-TldD/E_N"/>
</dbReference>
<evidence type="ECO:0000259" key="2">
    <source>
        <dbReference type="Pfam" id="PF01523"/>
    </source>
</evidence>
<dbReference type="PANTHER" id="PTHR43421">
    <property type="entry name" value="METALLOPROTEASE PMBA"/>
    <property type="match status" value="1"/>
</dbReference>
<evidence type="ECO:0000259" key="4">
    <source>
        <dbReference type="Pfam" id="PF19290"/>
    </source>
</evidence>
<protein>
    <submittedName>
        <fullName evidence="5">Metalloprotease PmbA</fullName>
    </submittedName>
</protein>
<dbReference type="InterPro" id="IPR036059">
    <property type="entry name" value="TldD/PmbA_sf"/>
</dbReference>
<feature type="domain" description="Metalloprotease TldD/E N-terminal" evidence="2">
    <location>
        <begin position="38"/>
        <end position="100"/>
    </location>
</feature>
<gene>
    <name evidence="5" type="ORF">CKO13_05755</name>
</gene>